<sequence length="953" mass="106391">MNCFSVSILSVSSRFDRLCPYVAPVPCTGCLVLLFSLFLAFASVPIISSADDVPPYFEKLRKTREESDRSIVWRQMGPGMSGNNYHVDWHPTDPNVLFLGPNMKAAYRSGDQGQTYETILDWDASGAKEKNRGPIEIEAPDFSHQNPDFGFCTVEDDSALWKTTDRGRTWTKMTSAASVWEGYRLGDVSVDPTNDHIWYVGSGAVYNVNDFGFSLAKPHGYRRNKQPHQARIWKSTDKGDSWTDITPKGLQSEAHITKIIVNPETPSTLFAATTYGFYKSLDGGSTWTRKDGVGFDHDIIRSLDMHHDKRTGDIALYAIDLVKWKADGLKVVNDGGGVFKSVDGGESWAKINGNMAVNVDVLCSDYSFRKTYYDWAIARWFGVSEKQAIASYPEKATNLLHRVVRVRVDPNDPNKVFVMNDYKGKEQHTFQGGIIWRSDDGGKKWFVTFRNGTAWEGVHKAYWKGRGNPTSHNVTWAAQSHWKEEGSYFKKAGVALAFNADGSVIACQMAKLLMISKDGGDTWEEIDEVETSPESDIWVSGGNSNMPGQNFYQDERLPESVFFCTGENDYWVTRPGGDAILKGVQAAQRMRLGPAEYSCSSVALHPRDVNTVYTLQFRQANRGELLRSIDGGKTFSPIGTPVPTPWPVRKGGDQSVHQQNLTIDPVHPENMYFNVPRSSNTLCFVGDTLTGFGMHKSSDGGLTWKDANQGLPATLDVANFRMDPQNSDTLYAAVYGKNGGLFKSTDRAEHWTRMKLPQGITSVVDIHFSKDQRFYISCGHKNASVDDGGVFYTKQKHPVKNDWIKIFHMPWTGKIKTAAYDPNIILVACLPGVSIKHINPGAYLSEDGGKTWVKINIGNGQSDQINDVAIDLFKPDVYYLSTRGTGHYRGTLASASPTMRSWKDKSGRVIEAILVSVEANIAVIRRKDGRIFRVPIETFCDVDRAYISKFIQK</sequence>
<accession>A0A5C5Z8V1</accession>
<keyword evidence="1" id="KW-0812">Transmembrane</keyword>
<feature type="transmembrane region" description="Helical" evidence="1">
    <location>
        <begin position="21"/>
        <end position="42"/>
    </location>
</feature>
<evidence type="ECO:0000313" key="2">
    <source>
        <dbReference type="EMBL" id="TWT83625.1"/>
    </source>
</evidence>
<keyword evidence="3" id="KW-1185">Reference proteome</keyword>
<dbReference type="EMBL" id="SJPJ01000001">
    <property type="protein sequence ID" value="TWT83625.1"/>
    <property type="molecule type" value="Genomic_DNA"/>
</dbReference>
<name>A0A5C5Z8V1_9BACT</name>
<dbReference type="PANTHER" id="PTHR43739">
    <property type="entry name" value="XYLOGLUCANASE (EUROFUNG)"/>
    <property type="match status" value="1"/>
</dbReference>
<protein>
    <submittedName>
        <fullName evidence="2">BNR/Asp-box repeat protein</fullName>
    </submittedName>
</protein>
<comment type="caution">
    <text evidence="2">The sequence shown here is derived from an EMBL/GenBank/DDBJ whole genome shotgun (WGS) entry which is preliminary data.</text>
</comment>
<proteinExistence type="predicted"/>
<organism evidence="2 3">
    <name type="scientific">Novipirellula herctigrandis</name>
    <dbReference type="NCBI Taxonomy" id="2527986"/>
    <lineage>
        <taxon>Bacteria</taxon>
        <taxon>Pseudomonadati</taxon>
        <taxon>Planctomycetota</taxon>
        <taxon>Planctomycetia</taxon>
        <taxon>Pirellulales</taxon>
        <taxon>Pirellulaceae</taxon>
        <taxon>Novipirellula</taxon>
    </lineage>
</organism>
<dbReference type="Gene3D" id="2.30.30.700">
    <property type="entry name" value="SLA1 homology domain 1"/>
    <property type="match status" value="1"/>
</dbReference>
<reference evidence="2 3" key="1">
    <citation type="submission" date="2019-02" db="EMBL/GenBank/DDBJ databases">
        <title>Deep-cultivation of Planctomycetes and their phenomic and genomic characterization uncovers novel biology.</title>
        <authorList>
            <person name="Wiegand S."/>
            <person name="Jogler M."/>
            <person name="Boedeker C."/>
            <person name="Pinto D."/>
            <person name="Vollmers J."/>
            <person name="Rivas-Marin E."/>
            <person name="Kohn T."/>
            <person name="Peeters S.H."/>
            <person name="Heuer A."/>
            <person name="Rast P."/>
            <person name="Oberbeckmann S."/>
            <person name="Bunk B."/>
            <person name="Jeske O."/>
            <person name="Meyerdierks A."/>
            <person name="Storesund J.E."/>
            <person name="Kallscheuer N."/>
            <person name="Luecker S."/>
            <person name="Lage O.M."/>
            <person name="Pohl T."/>
            <person name="Merkel B.J."/>
            <person name="Hornburger P."/>
            <person name="Mueller R.-W."/>
            <person name="Bruemmer F."/>
            <person name="Labrenz M."/>
            <person name="Spormann A.M."/>
            <person name="Op Den Camp H."/>
            <person name="Overmann J."/>
            <person name="Amann R."/>
            <person name="Jetten M.S.M."/>
            <person name="Mascher T."/>
            <person name="Medema M.H."/>
            <person name="Devos D.P."/>
            <person name="Kaster A.-K."/>
            <person name="Ovreas L."/>
            <person name="Rohde M."/>
            <person name="Galperin M.Y."/>
            <person name="Jogler C."/>
        </authorList>
    </citation>
    <scope>NUCLEOTIDE SEQUENCE [LARGE SCALE GENOMIC DNA]</scope>
    <source>
        <strain evidence="2 3">CA13</strain>
    </source>
</reference>
<dbReference type="AlphaFoldDB" id="A0A5C5Z8V1"/>
<evidence type="ECO:0000313" key="3">
    <source>
        <dbReference type="Proteomes" id="UP000315010"/>
    </source>
</evidence>
<dbReference type="InterPro" id="IPR052025">
    <property type="entry name" value="Xyloglucanase_GH74"/>
</dbReference>
<gene>
    <name evidence="2" type="ORF">CA13_50920</name>
</gene>
<dbReference type="GO" id="GO:0010411">
    <property type="term" value="P:xyloglucan metabolic process"/>
    <property type="evidence" value="ECO:0007669"/>
    <property type="project" value="TreeGrafter"/>
</dbReference>
<dbReference type="InterPro" id="IPR015943">
    <property type="entry name" value="WD40/YVTN_repeat-like_dom_sf"/>
</dbReference>
<dbReference type="Gene3D" id="2.130.10.10">
    <property type="entry name" value="YVTN repeat-like/Quinoprotein amine dehydrogenase"/>
    <property type="match status" value="4"/>
</dbReference>
<dbReference type="SUPFAM" id="SSF110296">
    <property type="entry name" value="Oligoxyloglucan reducing end-specific cellobiohydrolase"/>
    <property type="match status" value="3"/>
</dbReference>
<keyword evidence="1" id="KW-0472">Membrane</keyword>
<evidence type="ECO:0000256" key="1">
    <source>
        <dbReference type="SAM" id="Phobius"/>
    </source>
</evidence>
<keyword evidence="1" id="KW-1133">Transmembrane helix</keyword>
<dbReference type="Proteomes" id="UP000315010">
    <property type="component" value="Unassembled WGS sequence"/>
</dbReference>
<dbReference type="PANTHER" id="PTHR43739:SF5">
    <property type="entry name" value="EXO-ALPHA-SIALIDASE"/>
    <property type="match status" value="1"/>
</dbReference>